<dbReference type="Proteomes" id="UP000054988">
    <property type="component" value="Unassembled WGS sequence"/>
</dbReference>
<reference evidence="1 2" key="1">
    <citation type="submission" date="2015-12" db="EMBL/GenBank/DDBJ databases">
        <title>Draft genome sequence of Moniliophthora roreri, the causal agent of frosty pod rot of cacao.</title>
        <authorList>
            <person name="Aime M.C."/>
            <person name="Diaz-Valderrama J.R."/>
            <person name="Kijpornyongpan T."/>
            <person name="Phillips-Mora W."/>
        </authorList>
    </citation>
    <scope>NUCLEOTIDE SEQUENCE [LARGE SCALE GENOMIC DNA]</scope>
    <source>
        <strain evidence="1 2">MCA 2952</strain>
    </source>
</reference>
<name>A0A0W0FJ01_MONRR</name>
<dbReference type="SUPFAM" id="SSF54373">
    <property type="entry name" value="FAD-linked reductases, C-terminal domain"/>
    <property type="match status" value="1"/>
</dbReference>
<dbReference type="EMBL" id="LATX01001912">
    <property type="protein sequence ID" value="KTB36303.1"/>
    <property type="molecule type" value="Genomic_DNA"/>
</dbReference>
<organism evidence="1 2">
    <name type="scientific">Moniliophthora roreri</name>
    <name type="common">Frosty pod rot fungus</name>
    <name type="synonym">Monilia roreri</name>
    <dbReference type="NCBI Taxonomy" id="221103"/>
    <lineage>
        <taxon>Eukaryota</taxon>
        <taxon>Fungi</taxon>
        <taxon>Dikarya</taxon>
        <taxon>Basidiomycota</taxon>
        <taxon>Agaricomycotina</taxon>
        <taxon>Agaricomycetes</taxon>
        <taxon>Agaricomycetidae</taxon>
        <taxon>Agaricales</taxon>
        <taxon>Marasmiineae</taxon>
        <taxon>Marasmiaceae</taxon>
        <taxon>Moniliophthora</taxon>
    </lineage>
</organism>
<proteinExistence type="predicted"/>
<dbReference type="Gene3D" id="3.30.410.40">
    <property type="match status" value="1"/>
</dbReference>
<evidence type="ECO:0000313" key="2">
    <source>
        <dbReference type="Proteomes" id="UP000054988"/>
    </source>
</evidence>
<dbReference type="AlphaFoldDB" id="A0A0W0FJ01"/>
<evidence type="ECO:0000313" key="1">
    <source>
        <dbReference type="EMBL" id="KTB36303.1"/>
    </source>
</evidence>
<accession>A0A0W0FJ01</accession>
<sequence>MAFLYDLDGSISSRTEKLKLHDKRCNPAVEKTLDLQREWVRGSVSSFLNIAAFDLFMPGFLATPEPGKQYMAVILQLWHPLSRGQRQILTSTSSILVDMGILVEAFKLVRRVVSSDTMGSHIEVSSGQEYQTDEELENFIHKTVGTTYHHLKGMRDDSTRCFAESNFYNPAIPNGFLSHLTVNPNNQ</sequence>
<gene>
    <name evidence="1" type="ORF">WG66_11092</name>
</gene>
<protein>
    <submittedName>
        <fullName evidence="1">Uncharacterized protein</fullName>
    </submittedName>
</protein>
<comment type="caution">
    <text evidence="1">The sequence shown here is derived from an EMBL/GenBank/DDBJ whole genome shotgun (WGS) entry which is preliminary data.</text>
</comment>